<reference evidence="2" key="2">
    <citation type="submission" date="2020-05" db="UniProtKB">
        <authorList>
            <consortium name="EnsemblMetazoa"/>
        </authorList>
    </citation>
    <scope>IDENTIFICATION</scope>
    <source>
        <strain evidence="2">IAEA</strain>
    </source>
</reference>
<accession>A0A1B0B6M8</accession>
<name>A0A1B0B6M8_9MUSC</name>
<evidence type="ECO:0000313" key="2">
    <source>
        <dbReference type="EnsemblMetazoa" id="GPPI020577-PA"/>
    </source>
</evidence>
<sequence length="219" mass="24591">MSVAGAKSKTLSPRNNIHSCAVIYVISKIMIVISESVLLDLILEVCGFIAFIFFYFCLREAIVETVAECFVVDGKNRQHHTTDYQESDLTFKFGRFLQAHHGGVEVCGFIAFIFFYFCLREAIVETVAECFVVDGKNRQHHTTDYQGKFAQNQTSRLNLGDFFKLIMEVLSYKKSSIFPNSLRVACGSPLNRTSDPAATIETLTIHISHVTDAKQAKNA</sequence>
<feature type="transmembrane region" description="Helical" evidence="1">
    <location>
        <begin position="37"/>
        <end position="56"/>
    </location>
</feature>
<keyword evidence="1" id="KW-0812">Transmembrane</keyword>
<evidence type="ECO:0000313" key="3">
    <source>
        <dbReference type="Proteomes" id="UP000092460"/>
    </source>
</evidence>
<protein>
    <submittedName>
        <fullName evidence="2">Uncharacterized protein</fullName>
    </submittedName>
</protein>
<proteinExistence type="predicted"/>
<reference evidence="3" key="1">
    <citation type="submission" date="2015-01" db="EMBL/GenBank/DDBJ databases">
        <authorList>
            <person name="Aksoy S."/>
            <person name="Warren W."/>
            <person name="Wilson R.K."/>
        </authorList>
    </citation>
    <scope>NUCLEOTIDE SEQUENCE [LARGE SCALE GENOMIC DNA]</scope>
    <source>
        <strain evidence="3">IAEA</strain>
    </source>
</reference>
<organism evidence="2 3">
    <name type="scientific">Glossina palpalis gambiensis</name>
    <dbReference type="NCBI Taxonomy" id="67801"/>
    <lineage>
        <taxon>Eukaryota</taxon>
        <taxon>Metazoa</taxon>
        <taxon>Ecdysozoa</taxon>
        <taxon>Arthropoda</taxon>
        <taxon>Hexapoda</taxon>
        <taxon>Insecta</taxon>
        <taxon>Pterygota</taxon>
        <taxon>Neoptera</taxon>
        <taxon>Endopterygota</taxon>
        <taxon>Diptera</taxon>
        <taxon>Brachycera</taxon>
        <taxon>Muscomorpha</taxon>
        <taxon>Hippoboscoidea</taxon>
        <taxon>Glossinidae</taxon>
        <taxon>Glossina</taxon>
    </lineage>
</organism>
<dbReference type="EMBL" id="JXJN01009169">
    <property type="status" value="NOT_ANNOTATED_CDS"/>
    <property type="molecule type" value="Genomic_DNA"/>
</dbReference>
<dbReference type="EMBL" id="JXJN01009170">
    <property type="status" value="NOT_ANNOTATED_CDS"/>
    <property type="molecule type" value="Genomic_DNA"/>
</dbReference>
<dbReference type="EnsemblMetazoa" id="GPPI020577-RA">
    <property type="protein sequence ID" value="GPPI020577-PA"/>
    <property type="gene ID" value="GPPI020577"/>
</dbReference>
<keyword evidence="1" id="KW-0472">Membrane</keyword>
<dbReference type="Proteomes" id="UP000092460">
    <property type="component" value="Unassembled WGS sequence"/>
</dbReference>
<keyword evidence="3" id="KW-1185">Reference proteome</keyword>
<dbReference type="AlphaFoldDB" id="A0A1B0B6M8"/>
<evidence type="ECO:0000256" key="1">
    <source>
        <dbReference type="SAM" id="Phobius"/>
    </source>
</evidence>
<keyword evidence="1" id="KW-1133">Transmembrane helix</keyword>
<dbReference type="VEuPathDB" id="VectorBase:GPPI020577"/>